<keyword evidence="11" id="KW-1185">Reference proteome</keyword>
<dbReference type="InterPro" id="IPR012301">
    <property type="entry name" value="Malic_N_dom"/>
</dbReference>
<dbReference type="InterPro" id="IPR001891">
    <property type="entry name" value="Malic_OxRdtase"/>
</dbReference>
<dbReference type="FunFam" id="3.40.50.720:FF:000635">
    <property type="entry name" value="NADP-dependent malic enzyme"/>
    <property type="match status" value="1"/>
</dbReference>
<dbReference type="Gene3D" id="3.40.50.720">
    <property type="entry name" value="NAD(P)-binding Rossmann-like Domain"/>
    <property type="match status" value="1"/>
</dbReference>
<dbReference type="PRINTS" id="PR00072">
    <property type="entry name" value="MALOXRDTASE"/>
</dbReference>
<dbReference type="STRING" id="574566.I0ZAC7"/>
<dbReference type="PROSITE" id="PS00331">
    <property type="entry name" value="MALIC_ENZYMES"/>
    <property type="match status" value="1"/>
</dbReference>
<comment type="cofactor">
    <cofactor evidence="6">
        <name>Mg(2+)</name>
        <dbReference type="ChEBI" id="CHEBI:18420"/>
    </cofactor>
    <cofactor evidence="6">
        <name>Mn(2+)</name>
        <dbReference type="ChEBI" id="CHEBI:29035"/>
    </cofactor>
    <text evidence="6">Divalent metal cations. Prefers magnesium or manganese.</text>
</comment>
<dbReference type="OrthoDB" id="5365701at2759"/>
<dbReference type="SUPFAM" id="SSF51735">
    <property type="entry name" value="NAD(P)-binding Rossmann-fold domains"/>
    <property type="match status" value="1"/>
</dbReference>
<dbReference type="AlphaFoldDB" id="I0ZAC7"/>
<accession>I0ZAC7</accession>
<evidence type="ECO:0000256" key="6">
    <source>
        <dbReference type="PIRSR" id="PIRSR000106-3"/>
    </source>
</evidence>
<dbReference type="PANTHER" id="PTHR23406">
    <property type="entry name" value="MALIC ENZYME-RELATED"/>
    <property type="match status" value="1"/>
</dbReference>
<evidence type="ECO:0000313" key="10">
    <source>
        <dbReference type="EMBL" id="EIE27596.1"/>
    </source>
</evidence>
<organism evidence="10 11">
    <name type="scientific">Coccomyxa subellipsoidea (strain C-169)</name>
    <name type="common">Green microalga</name>
    <dbReference type="NCBI Taxonomy" id="574566"/>
    <lineage>
        <taxon>Eukaryota</taxon>
        <taxon>Viridiplantae</taxon>
        <taxon>Chlorophyta</taxon>
        <taxon>core chlorophytes</taxon>
        <taxon>Trebouxiophyceae</taxon>
        <taxon>Trebouxiophyceae incertae sedis</taxon>
        <taxon>Coccomyxaceae</taxon>
        <taxon>Coccomyxa</taxon>
        <taxon>Coccomyxa subellipsoidea</taxon>
    </lineage>
</organism>
<comment type="cofactor">
    <cofactor evidence="1">
        <name>Mn(2+)</name>
        <dbReference type="ChEBI" id="CHEBI:29035"/>
    </cofactor>
</comment>
<feature type="domain" description="Malic enzyme N-terminal" evidence="9">
    <location>
        <begin position="27"/>
        <end position="220"/>
    </location>
</feature>
<dbReference type="Pfam" id="PF03949">
    <property type="entry name" value="Malic_M"/>
    <property type="match status" value="1"/>
</dbReference>
<dbReference type="KEGG" id="csl:COCSUDRAFT_34895"/>
<reference evidence="10 11" key="1">
    <citation type="journal article" date="2012" name="Genome Biol.">
        <title>The genome of the polar eukaryotic microalga coccomyxa subellipsoidea reveals traits of cold adaptation.</title>
        <authorList>
            <person name="Blanc G."/>
            <person name="Agarkova I."/>
            <person name="Grimwood J."/>
            <person name="Kuo A."/>
            <person name="Brueggeman A."/>
            <person name="Dunigan D."/>
            <person name="Gurnon J."/>
            <person name="Ladunga I."/>
            <person name="Lindquist E."/>
            <person name="Lucas S."/>
            <person name="Pangilinan J."/>
            <person name="Proschold T."/>
            <person name="Salamov A."/>
            <person name="Schmutz J."/>
            <person name="Weeks D."/>
            <person name="Yamada T."/>
            <person name="Claverie J.M."/>
            <person name="Grigoriev I."/>
            <person name="Van Etten J."/>
            <person name="Lomsadze A."/>
            <person name="Borodovsky M."/>
        </authorList>
    </citation>
    <scope>NUCLEOTIDE SEQUENCE [LARGE SCALE GENOMIC DNA]</scope>
    <source>
        <strain evidence="10 11">C-169</strain>
    </source>
</reference>
<feature type="active site" description="Proton acceptor" evidence="4">
    <location>
        <position position="134"/>
    </location>
</feature>
<dbReference type="InterPro" id="IPR046346">
    <property type="entry name" value="Aminoacid_DH-like_N_sf"/>
</dbReference>
<dbReference type="SMART" id="SM00919">
    <property type="entry name" value="Malic_M"/>
    <property type="match status" value="1"/>
</dbReference>
<dbReference type="GO" id="GO:0046872">
    <property type="term" value="F:metal ion binding"/>
    <property type="evidence" value="ECO:0007669"/>
    <property type="project" value="UniProtKB-KW"/>
</dbReference>
<evidence type="ECO:0000256" key="3">
    <source>
        <dbReference type="ARBA" id="ARBA00022723"/>
    </source>
</evidence>
<dbReference type="EMBL" id="AGSI01000001">
    <property type="protein sequence ID" value="EIE27596.1"/>
    <property type="molecule type" value="Genomic_DNA"/>
</dbReference>
<name>I0ZAC7_COCSC</name>
<keyword evidence="7" id="KW-0560">Oxidoreductase</keyword>
<feature type="binding site" evidence="6">
    <location>
        <position position="229"/>
    </location>
    <ligand>
        <name>a divalent metal cation</name>
        <dbReference type="ChEBI" id="CHEBI:60240"/>
    </ligand>
</feature>
<evidence type="ECO:0000259" key="9">
    <source>
        <dbReference type="SMART" id="SM01274"/>
    </source>
</evidence>
<dbReference type="PANTHER" id="PTHR23406:SF68">
    <property type="entry name" value="MALIC ENZYME"/>
    <property type="match status" value="1"/>
</dbReference>
<feature type="binding site" evidence="6">
    <location>
        <position position="205"/>
    </location>
    <ligand>
        <name>a divalent metal cation</name>
        <dbReference type="ChEBI" id="CHEBI:60240"/>
    </ligand>
</feature>
<feature type="binding site" evidence="5">
    <location>
        <position position="369"/>
    </location>
    <ligand>
        <name>(S)-malate</name>
        <dbReference type="ChEBI" id="CHEBI:15589"/>
    </ligand>
</feature>
<dbReference type="NCBIfam" id="NF010052">
    <property type="entry name" value="PRK13529.1"/>
    <property type="match status" value="1"/>
</dbReference>
<dbReference type="InterPro" id="IPR015884">
    <property type="entry name" value="Malic_enzyme_CS"/>
</dbReference>
<dbReference type="GO" id="GO:0004473">
    <property type="term" value="F:malate dehydrogenase (decarboxylating) (NADP+) activity"/>
    <property type="evidence" value="ECO:0007669"/>
    <property type="project" value="TreeGrafter"/>
</dbReference>
<dbReference type="Pfam" id="PF00390">
    <property type="entry name" value="malic"/>
    <property type="match status" value="1"/>
</dbReference>
<dbReference type="Proteomes" id="UP000007264">
    <property type="component" value="Unassembled WGS sequence"/>
</dbReference>
<evidence type="ECO:0000259" key="8">
    <source>
        <dbReference type="SMART" id="SM00919"/>
    </source>
</evidence>
<keyword evidence="3 6" id="KW-0479">Metal-binding</keyword>
<feature type="active site" description="Proton donor" evidence="4">
    <location>
        <position position="50"/>
    </location>
</feature>
<dbReference type="InterPro" id="IPR036291">
    <property type="entry name" value="NAD(P)-bd_dom_sf"/>
</dbReference>
<feature type="binding site" evidence="6">
    <location>
        <position position="206"/>
    </location>
    <ligand>
        <name>a divalent metal cation</name>
        <dbReference type="ChEBI" id="CHEBI:60240"/>
    </ligand>
</feature>
<dbReference type="Gene3D" id="3.40.50.10380">
    <property type="entry name" value="Malic enzyme, N-terminal domain"/>
    <property type="match status" value="1"/>
</dbReference>
<evidence type="ECO:0000313" key="11">
    <source>
        <dbReference type="Proteomes" id="UP000007264"/>
    </source>
</evidence>
<proteinExistence type="inferred from homology"/>
<dbReference type="InterPro" id="IPR037062">
    <property type="entry name" value="Malic_N_dom_sf"/>
</dbReference>
<dbReference type="GO" id="GO:0051287">
    <property type="term" value="F:NAD binding"/>
    <property type="evidence" value="ECO:0007669"/>
    <property type="project" value="InterPro"/>
</dbReference>
<dbReference type="CDD" id="cd05312">
    <property type="entry name" value="NAD_bind_1_malic_enz"/>
    <property type="match status" value="1"/>
</dbReference>
<protein>
    <recommendedName>
        <fullName evidence="7">Malic enzyme</fullName>
    </recommendedName>
</protein>
<feature type="binding site" evidence="5">
    <location>
        <position position="116"/>
    </location>
    <ligand>
        <name>(S)-malate</name>
        <dbReference type="ChEBI" id="CHEBI:15589"/>
    </ligand>
</feature>
<evidence type="ECO:0000256" key="2">
    <source>
        <dbReference type="ARBA" id="ARBA00008785"/>
    </source>
</evidence>
<dbReference type="RefSeq" id="XP_005652140.1">
    <property type="nucleotide sequence ID" value="XM_005652083.1"/>
</dbReference>
<evidence type="ECO:0000256" key="1">
    <source>
        <dbReference type="ARBA" id="ARBA00001936"/>
    </source>
</evidence>
<dbReference type="PIRSF" id="PIRSF000106">
    <property type="entry name" value="ME"/>
    <property type="match status" value="1"/>
</dbReference>
<sequence length="516" mass="56734">MSVASTLEDIRSKEHDIDKYLYLRNLQRQREPEFYSLLVQHTEEILPYVYTPTVGEACQRYHHLPLVPRGLYLDAGSKDDFLALMRAWPQQEVRHAHFEDHMQIQTWVVVVTDGERILGLGDLGTGGMGIAEGKILLYTAAAGVDPRVCLPVFLDVGTNNESLLKDPLYKGIRKPRLRGGAYHEVVANFMAALRQWQPHVLVQFEDFANHNAFELLNEYRANACVFNDDIQGTACITLAGLLSALRATGKSLTEQRILFYGAGEAGTGIAELIAIALERRHGLTREEARQHCLFMDSKGLVCASRTDLQPHKLPFAHDHPFQRGLLDAVNTFRPTALIGVSAVKNAFTPDVVQAMSSINERPIIFPLSNPTSKAECTFEEAFKGSAGSVLFASGSPFPPINTDGVTQHAAQANNAYVFPAIGFAAVLTRASTISDEVFLAAAEMLSHMTTLEELSRGIIFPRFSAIQTVSASLTAAVAEQMVRAGEGKGPPRPAGQSAWEAYVRSKMFKVPLQSKL</sequence>
<dbReference type="eggNOG" id="KOG1257">
    <property type="taxonomic scope" value="Eukaryota"/>
</dbReference>
<dbReference type="SMART" id="SM01274">
    <property type="entry name" value="malic"/>
    <property type="match status" value="1"/>
</dbReference>
<dbReference type="GeneID" id="17045611"/>
<comment type="caution">
    <text evidence="10">The sequence shown here is derived from an EMBL/GenBank/DDBJ whole genome shotgun (WGS) entry which is preliminary data.</text>
</comment>
<feature type="domain" description="Malic enzyme NAD-binding" evidence="8">
    <location>
        <begin position="230"/>
        <end position="482"/>
    </location>
</feature>
<evidence type="ECO:0000256" key="7">
    <source>
        <dbReference type="RuleBase" id="RU003426"/>
    </source>
</evidence>
<gene>
    <name evidence="10" type="ORF">COCSUDRAFT_34895</name>
</gene>
<dbReference type="InterPro" id="IPR012302">
    <property type="entry name" value="Malic_NAD-bd"/>
</dbReference>
<feature type="binding site" evidence="5">
    <location>
        <position position="413"/>
    </location>
    <ligand>
        <name>(S)-malate</name>
        <dbReference type="ChEBI" id="CHEBI:15589"/>
    </ligand>
</feature>
<evidence type="ECO:0000256" key="4">
    <source>
        <dbReference type="PIRSR" id="PIRSR000106-1"/>
    </source>
</evidence>
<evidence type="ECO:0000256" key="5">
    <source>
        <dbReference type="PIRSR" id="PIRSR000106-2"/>
    </source>
</evidence>
<dbReference type="SUPFAM" id="SSF53223">
    <property type="entry name" value="Aminoacid dehydrogenase-like, N-terminal domain"/>
    <property type="match status" value="1"/>
</dbReference>
<comment type="similarity">
    <text evidence="2 7">Belongs to the malic enzymes family.</text>
</comment>
<dbReference type="GO" id="GO:0006108">
    <property type="term" value="P:malate metabolic process"/>
    <property type="evidence" value="ECO:0007669"/>
    <property type="project" value="TreeGrafter"/>
</dbReference>